<dbReference type="InterPro" id="IPR006665">
    <property type="entry name" value="OmpA-like"/>
</dbReference>
<dbReference type="InterPro" id="IPR050330">
    <property type="entry name" value="Bact_OuterMem_StrucFunc"/>
</dbReference>
<evidence type="ECO:0000313" key="8">
    <source>
        <dbReference type="EMBL" id="MFD2696458.1"/>
    </source>
</evidence>
<comment type="subcellular location">
    <subcellularLocation>
        <location evidence="1">Cell outer membrane</location>
    </subcellularLocation>
</comment>
<feature type="chain" id="PRO_5045380025" evidence="6">
    <location>
        <begin position="22"/>
        <end position="626"/>
    </location>
</feature>
<evidence type="ECO:0000313" key="9">
    <source>
        <dbReference type="Proteomes" id="UP001597357"/>
    </source>
</evidence>
<dbReference type="SUPFAM" id="SSF48452">
    <property type="entry name" value="TPR-like"/>
    <property type="match status" value="1"/>
</dbReference>
<dbReference type="InterPro" id="IPR011990">
    <property type="entry name" value="TPR-like_helical_dom_sf"/>
</dbReference>
<keyword evidence="2 4" id="KW-0472">Membrane</keyword>
<gene>
    <name evidence="8" type="ORF">ACFSQ0_00475</name>
</gene>
<comment type="caution">
    <text evidence="8">The sequence shown here is derived from an EMBL/GenBank/DDBJ whole genome shotgun (WGS) entry which is preliminary data.</text>
</comment>
<dbReference type="PANTHER" id="PTHR30329:SF21">
    <property type="entry name" value="LIPOPROTEIN YIAD-RELATED"/>
    <property type="match status" value="1"/>
</dbReference>
<evidence type="ECO:0000256" key="1">
    <source>
        <dbReference type="ARBA" id="ARBA00004442"/>
    </source>
</evidence>
<dbReference type="Proteomes" id="UP001597357">
    <property type="component" value="Unassembled WGS sequence"/>
</dbReference>
<dbReference type="Gene3D" id="2.60.40.1120">
    <property type="entry name" value="Carboxypeptidase-like, regulatory domain"/>
    <property type="match status" value="1"/>
</dbReference>
<evidence type="ECO:0000256" key="2">
    <source>
        <dbReference type="ARBA" id="ARBA00023136"/>
    </source>
</evidence>
<organism evidence="8 9">
    <name type="scientific">Mesonia sediminis</name>
    <dbReference type="NCBI Taxonomy" id="1703946"/>
    <lineage>
        <taxon>Bacteria</taxon>
        <taxon>Pseudomonadati</taxon>
        <taxon>Bacteroidota</taxon>
        <taxon>Flavobacteriia</taxon>
        <taxon>Flavobacteriales</taxon>
        <taxon>Flavobacteriaceae</taxon>
        <taxon>Mesonia</taxon>
    </lineage>
</organism>
<evidence type="ECO:0000256" key="4">
    <source>
        <dbReference type="PROSITE-ProRule" id="PRU00473"/>
    </source>
</evidence>
<dbReference type="PRINTS" id="PR01021">
    <property type="entry name" value="OMPADOMAIN"/>
</dbReference>
<sequence length="626" mass="70909">MRKIYYLFILGFMGSMTMGFAQNYDAKKADKYFERLQYVKAADKYLDIVEDGDADAYVYGRLAKSYYNLYNTKEAERYYKLYLETAEDASAEEYYNYAQMLKANKKYDLAQKAMQDFAQKFPRDGRARSFMANPNYMQDLLSKQPAYEMMALENLNSELSDFGAYEFNNQLYFVSSRNKSRKDYGWNKQPTLDVYVATKMAGEYSEASLLPGDVNSKYHEGTVSITPDGQTMYFTRNDYYDGDYEKDSTGINQLKVFKATLLEGEWADVQPLPFNNSNYSTGHTALSPDGRTLYFSSDMPGGEGQSDLYKVSINEDGTFGSPQNLGTAINTSGRESFPFVDENGILYFSSDGHLGVGGLDVFKYENGQVINIGKPINSEGDDFAFAYYPSREYGFVSSNRGEVLENIANDNIYMFKDIIRDLELMVNVINMETGESIANAEVAVYNQAEEKLKSSGTNAKGNAKFVLSSQEDYAVQVNAEEYESNSAAVTSVEGPKKITIELTPIKPMIQEEEIVLNPIYFEFDKSEITKEGAYELDRLVAIMKKHDSLKIFVRAHTDKRGSEAYNLQLSQARAKSTVQYVIDQGIDASRIDGEGYGESQPKVECSPCTEEQYQENRRSEFKIVKE</sequence>
<accession>A0ABW5SAF0</accession>
<keyword evidence="9" id="KW-1185">Reference proteome</keyword>
<evidence type="ECO:0000256" key="3">
    <source>
        <dbReference type="ARBA" id="ARBA00023237"/>
    </source>
</evidence>
<feature type="signal peptide" evidence="6">
    <location>
        <begin position="1"/>
        <end position="21"/>
    </location>
</feature>
<evidence type="ECO:0000256" key="5">
    <source>
        <dbReference type="SAM" id="MobiDB-lite"/>
    </source>
</evidence>
<name>A0ABW5SAF0_9FLAO</name>
<dbReference type="Gene3D" id="1.25.40.10">
    <property type="entry name" value="Tetratricopeptide repeat domain"/>
    <property type="match status" value="1"/>
</dbReference>
<dbReference type="PROSITE" id="PS51123">
    <property type="entry name" value="OMPA_2"/>
    <property type="match status" value="1"/>
</dbReference>
<reference evidence="9" key="1">
    <citation type="journal article" date="2019" name="Int. J. Syst. Evol. Microbiol.">
        <title>The Global Catalogue of Microorganisms (GCM) 10K type strain sequencing project: providing services to taxonomists for standard genome sequencing and annotation.</title>
        <authorList>
            <consortium name="The Broad Institute Genomics Platform"/>
            <consortium name="The Broad Institute Genome Sequencing Center for Infectious Disease"/>
            <person name="Wu L."/>
            <person name="Ma J."/>
        </authorList>
    </citation>
    <scope>NUCLEOTIDE SEQUENCE [LARGE SCALE GENOMIC DNA]</scope>
    <source>
        <strain evidence="9">KCTC 42255</strain>
    </source>
</reference>
<dbReference type="Pfam" id="PF07676">
    <property type="entry name" value="PD40"/>
    <property type="match status" value="3"/>
</dbReference>
<dbReference type="RefSeq" id="WP_379042586.1">
    <property type="nucleotide sequence ID" value="NZ_JBHULZ010000004.1"/>
</dbReference>
<dbReference type="EMBL" id="JBHULZ010000004">
    <property type="protein sequence ID" value="MFD2696458.1"/>
    <property type="molecule type" value="Genomic_DNA"/>
</dbReference>
<dbReference type="PANTHER" id="PTHR30329">
    <property type="entry name" value="STATOR ELEMENT OF FLAGELLAR MOTOR COMPLEX"/>
    <property type="match status" value="1"/>
</dbReference>
<dbReference type="Gene3D" id="3.30.1330.60">
    <property type="entry name" value="OmpA-like domain"/>
    <property type="match status" value="1"/>
</dbReference>
<dbReference type="InterPro" id="IPR036737">
    <property type="entry name" value="OmpA-like_sf"/>
</dbReference>
<dbReference type="Pfam" id="PF00691">
    <property type="entry name" value="OmpA"/>
    <property type="match status" value="1"/>
</dbReference>
<dbReference type="InterPro" id="IPR006664">
    <property type="entry name" value="OMP_bac"/>
</dbReference>
<feature type="region of interest" description="Disordered" evidence="5">
    <location>
        <begin position="591"/>
        <end position="611"/>
    </location>
</feature>
<keyword evidence="6" id="KW-0732">Signal</keyword>
<keyword evidence="3" id="KW-0998">Cell outer membrane</keyword>
<dbReference type="SUPFAM" id="SSF82171">
    <property type="entry name" value="DPP6 N-terminal domain-like"/>
    <property type="match status" value="1"/>
</dbReference>
<dbReference type="Gene3D" id="2.120.10.30">
    <property type="entry name" value="TolB, C-terminal domain"/>
    <property type="match status" value="1"/>
</dbReference>
<protein>
    <submittedName>
        <fullName evidence="8">OmpA family protein</fullName>
    </submittedName>
</protein>
<proteinExistence type="predicted"/>
<dbReference type="InterPro" id="IPR011659">
    <property type="entry name" value="WD40"/>
</dbReference>
<dbReference type="InterPro" id="IPR011042">
    <property type="entry name" value="6-blade_b-propeller_TolB-like"/>
</dbReference>
<dbReference type="SUPFAM" id="SSF103088">
    <property type="entry name" value="OmpA-like"/>
    <property type="match status" value="1"/>
</dbReference>
<feature type="domain" description="OmpA-like" evidence="7">
    <location>
        <begin position="508"/>
        <end position="626"/>
    </location>
</feature>
<evidence type="ECO:0000256" key="6">
    <source>
        <dbReference type="SAM" id="SignalP"/>
    </source>
</evidence>
<dbReference type="CDD" id="cd07185">
    <property type="entry name" value="OmpA_C-like"/>
    <property type="match status" value="1"/>
</dbReference>
<evidence type="ECO:0000259" key="7">
    <source>
        <dbReference type="PROSITE" id="PS51123"/>
    </source>
</evidence>